<gene>
    <name evidence="4" type="ORF">KPC_1178</name>
</gene>
<dbReference type="Proteomes" id="UP000245974">
    <property type="component" value="Unassembled WGS sequence"/>
</dbReference>
<dbReference type="AlphaFoldDB" id="A0A2U3MX50"/>
<evidence type="ECO:0000256" key="2">
    <source>
        <dbReference type="ARBA" id="ARBA00022839"/>
    </source>
</evidence>
<dbReference type="EMBL" id="OOGT01000037">
    <property type="protein sequence ID" value="SPL70000.1"/>
    <property type="molecule type" value="Genomic_DNA"/>
</dbReference>
<dbReference type="GO" id="GO:0003676">
    <property type="term" value="F:nucleic acid binding"/>
    <property type="evidence" value="ECO:0007669"/>
    <property type="project" value="InterPro"/>
</dbReference>
<evidence type="ECO:0000313" key="5">
    <source>
        <dbReference type="Proteomes" id="UP000245974"/>
    </source>
</evidence>
<keyword evidence="1" id="KW-0540">Nuclease</keyword>
<sequence length="184" mass="20791">MVEKKEIFISVDIETSGPIPGEYDLLSIGACFIDSPNETFYCELKPVSNNADPEALSVTGFNLEKLAEDGLNPILAMKEFGIWINDHINENEIPIFVGFNASFDWSFINYYFHKYLGKNPFGFSALDIKSLYMGRFCCKWTDTKSSMISKKLSPLLKGNHNALQDALFQAELFRLVQKTLHIGS</sequence>
<dbReference type="GO" id="GO:0004527">
    <property type="term" value="F:exonuclease activity"/>
    <property type="evidence" value="ECO:0007669"/>
    <property type="project" value="UniProtKB-KW"/>
</dbReference>
<dbReference type="CDD" id="cd06127">
    <property type="entry name" value="DEDDh"/>
    <property type="match status" value="1"/>
</dbReference>
<organism evidence="4 5">
    <name type="scientific">Acinetobacter stercoris</name>
    <dbReference type="NCBI Taxonomy" id="2126983"/>
    <lineage>
        <taxon>Bacteria</taxon>
        <taxon>Pseudomonadati</taxon>
        <taxon>Pseudomonadota</taxon>
        <taxon>Gammaproteobacteria</taxon>
        <taxon>Moraxellales</taxon>
        <taxon>Moraxellaceae</taxon>
        <taxon>Acinetobacter</taxon>
    </lineage>
</organism>
<dbReference type="InterPro" id="IPR036397">
    <property type="entry name" value="RNaseH_sf"/>
</dbReference>
<dbReference type="InterPro" id="IPR013520">
    <property type="entry name" value="Ribonucl_H"/>
</dbReference>
<dbReference type="Gene3D" id="3.30.420.10">
    <property type="entry name" value="Ribonuclease H-like superfamily/Ribonuclease H"/>
    <property type="match status" value="1"/>
</dbReference>
<dbReference type="OrthoDB" id="9803925at2"/>
<dbReference type="SUPFAM" id="SSF53098">
    <property type="entry name" value="Ribonuclease H-like"/>
    <property type="match status" value="1"/>
</dbReference>
<proteinExistence type="predicted"/>
<dbReference type="InParanoid" id="A0A2U3MX50"/>
<evidence type="ECO:0000313" key="4">
    <source>
        <dbReference type="EMBL" id="SPL70000.1"/>
    </source>
</evidence>
<name>A0A2U3MX50_9GAMM</name>
<evidence type="ECO:0000259" key="3">
    <source>
        <dbReference type="SMART" id="SM00479"/>
    </source>
</evidence>
<dbReference type="Pfam" id="PF16473">
    <property type="entry name" value="Rv2179c-like"/>
    <property type="match status" value="1"/>
</dbReference>
<keyword evidence="2" id="KW-0378">Hydrolase</keyword>
<protein>
    <submittedName>
        <fullName evidence="4">DNA polymerase III subunit epsilon</fullName>
    </submittedName>
</protein>
<accession>A0A2U3MX50</accession>
<keyword evidence="2" id="KW-0269">Exonuclease</keyword>
<dbReference type="SMART" id="SM00479">
    <property type="entry name" value="EXOIII"/>
    <property type="match status" value="1"/>
</dbReference>
<keyword evidence="5" id="KW-1185">Reference proteome</keyword>
<dbReference type="InterPro" id="IPR033390">
    <property type="entry name" value="Rv2179c-like"/>
</dbReference>
<dbReference type="GO" id="GO:0006259">
    <property type="term" value="P:DNA metabolic process"/>
    <property type="evidence" value="ECO:0007669"/>
    <property type="project" value="UniProtKB-ARBA"/>
</dbReference>
<dbReference type="RefSeq" id="WP_121973515.1">
    <property type="nucleotide sequence ID" value="NZ_OOGT01000037.1"/>
</dbReference>
<dbReference type="InterPro" id="IPR012337">
    <property type="entry name" value="RNaseH-like_sf"/>
</dbReference>
<evidence type="ECO:0000256" key="1">
    <source>
        <dbReference type="ARBA" id="ARBA00022722"/>
    </source>
</evidence>
<reference evidence="5" key="1">
    <citation type="submission" date="2018-03" db="EMBL/GenBank/DDBJ databases">
        <authorList>
            <person name="Blom J."/>
        </authorList>
    </citation>
    <scope>NUCLEOTIDE SEQUENCE [LARGE SCALE GENOMIC DNA]</scope>
    <source>
        <strain evidence="5">KPC-SM-21</strain>
    </source>
</reference>
<feature type="domain" description="Exonuclease" evidence="3">
    <location>
        <begin position="7"/>
        <end position="182"/>
    </location>
</feature>